<protein>
    <recommendedName>
        <fullName evidence="7">Major facilitator superfamily (MFS) profile domain-containing protein</fullName>
    </recommendedName>
</protein>
<organism evidence="8 9">
    <name type="scientific">Tilletia indica</name>
    <dbReference type="NCBI Taxonomy" id="43049"/>
    <lineage>
        <taxon>Eukaryota</taxon>
        <taxon>Fungi</taxon>
        <taxon>Dikarya</taxon>
        <taxon>Basidiomycota</taxon>
        <taxon>Ustilaginomycotina</taxon>
        <taxon>Exobasidiomycetes</taxon>
        <taxon>Tilletiales</taxon>
        <taxon>Tilletiaceae</taxon>
        <taxon>Tilletia</taxon>
    </lineage>
</organism>
<reference evidence="8" key="1">
    <citation type="submission" date="2016-04" db="EMBL/GenBank/DDBJ databases">
        <authorList>
            <person name="Nguyen H.D."/>
            <person name="Samba Siva P."/>
            <person name="Cullis J."/>
            <person name="Levesque C.A."/>
            <person name="Hambleton S."/>
        </authorList>
    </citation>
    <scope>NUCLEOTIDE SEQUENCE</scope>
    <source>
        <strain evidence="8">DAOMC 236416</strain>
    </source>
</reference>
<evidence type="ECO:0000256" key="2">
    <source>
        <dbReference type="ARBA" id="ARBA00022692"/>
    </source>
</evidence>
<feature type="transmembrane region" description="Helical" evidence="6">
    <location>
        <begin position="369"/>
        <end position="395"/>
    </location>
</feature>
<feature type="transmembrane region" description="Helical" evidence="6">
    <location>
        <begin position="407"/>
        <end position="425"/>
    </location>
</feature>
<dbReference type="GO" id="GO:0022857">
    <property type="term" value="F:transmembrane transporter activity"/>
    <property type="evidence" value="ECO:0007669"/>
    <property type="project" value="InterPro"/>
</dbReference>
<dbReference type="PANTHER" id="PTHR42718:SF10">
    <property type="entry name" value="TRANSPORTER, PUTATIVE (AFU_ORTHOLOGUE AFUA_8G06760)-RELATED"/>
    <property type="match status" value="1"/>
</dbReference>
<dbReference type="Gene3D" id="1.20.1250.20">
    <property type="entry name" value="MFS general substrate transporter like domains"/>
    <property type="match status" value="2"/>
</dbReference>
<evidence type="ECO:0000256" key="5">
    <source>
        <dbReference type="SAM" id="MobiDB-lite"/>
    </source>
</evidence>
<keyword evidence="4 6" id="KW-0472">Membrane</keyword>
<evidence type="ECO:0000256" key="1">
    <source>
        <dbReference type="ARBA" id="ARBA00004141"/>
    </source>
</evidence>
<gene>
    <name evidence="8" type="ORF">A4X13_0g2349</name>
</gene>
<feature type="transmembrane region" description="Helical" evidence="6">
    <location>
        <begin position="281"/>
        <end position="301"/>
    </location>
</feature>
<feature type="domain" description="Major facilitator superfamily (MFS) profile" evidence="7">
    <location>
        <begin position="24"/>
        <end position="569"/>
    </location>
</feature>
<feature type="transmembrane region" description="Helical" evidence="6">
    <location>
        <begin position="181"/>
        <end position="203"/>
    </location>
</feature>
<feature type="transmembrane region" description="Helical" evidence="6">
    <location>
        <begin position="62"/>
        <end position="83"/>
    </location>
</feature>
<dbReference type="InterPro" id="IPR036259">
    <property type="entry name" value="MFS_trans_sf"/>
</dbReference>
<keyword evidence="3 6" id="KW-1133">Transmembrane helix</keyword>
<dbReference type="SUPFAM" id="SSF103473">
    <property type="entry name" value="MFS general substrate transporter"/>
    <property type="match status" value="1"/>
</dbReference>
<feature type="transmembrane region" description="Helical" evidence="6">
    <location>
        <begin position="152"/>
        <end position="175"/>
    </location>
</feature>
<evidence type="ECO:0000256" key="4">
    <source>
        <dbReference type="ARBA" id="ARBA00023136"/>
    </source>
</evidence>
<dbReference type="GO" id="GO:0016020">
    <property type="term" value="C:membrane"/>
    <property type="evidence" value="ECO:0007669"/>
    <property type="project" value="UniProtKB-SubCell"/>
</dbReference>
<sequence length="653" mass="68882">MQQRLPEVPLPCIARHPKLLANLVVVSVAATTVLQSLVSGALTVAVPSIAEDLGLPADELQWPIACLSLSNGALLLIAGAIADTIAGRRATFLAGLTTFTISAVGTAFVRSGTELSALCACIGAAGAMLAPAGVGILAGCLPDDGQFKSRAFAALGAGQPIGFIVGLLLGGILSTGGHWRIIFWITAAIGFMFLVLCIAVLPLDGTMISFKGRPRSNNLKVGPPAHESDSARHLTSGAATPAGRSTSHIDIDSTKLERITSIVPIESEFSRTTLRQALWHFDWLGALLSTSGLVLLTFALADAETAPRGWKTPYIPAMLPLSTLALSSFVLWERKLERGSIAKRQRGEAGLTFEPLLPPAVWRAPRFGILLMIIFAAWLSFNCLSYFITVMIQLVQDVTPLQTSIRFLPMIFVGILINFLSGWLLPKVRPVWMITVGSAGGCGAAILFSLMSPHAPYFSGMFFVMVLVVLTDFAFPVAQLYSVRSVGRQHAALAGSLFSTTVRVASSIGLALTSAISTAVARQYANSHPDVESNDPAALLRGYRAAGWTCAAFSLFAIALAFIALRDVAPLRSEETRHEEKAIVIGDGQPSDVERGIVAAAEASGIQPAALFATSSRAGNVSAPAPGIAVEIVEMQTISVEKDKTATIPPPIV</sequence>
<name>A0A177TSP1_9BASI</name>
<dbReference type="EMBL" id="LWDF02000110">
    <property type="protein sequence ID" value="KAE8257447.1"/>
    <property type="molecule type" value="Genomic_DNA"/>
</dbReference>
<feature type="transmembrane region" description="Helical" evidence="6">
    <location>
        <begin position="432"/>
        <end position="451"/>
    </location>
</feature>
<accession>A0A177TSP1</accession>
<dbReference type="Pfam" id="PF07690">
    <property type="entry name" value="MFS_1"/>
    <property type="match status" value="2"/>
</dbReference>
<evidence type="ECO:0000256" key="6">
    <source>
        <dbReference type="SAM" id="Phobius"/>
    </source>
</evidence>
<evidence type="ECO:0000259" key="7">
    <source>
        <dbReference type="PROSITE" id="PS50850"/>
    </source>
</evidence>
<dbReference type="InterPro" id="IPR011701">
    <property type="entry name" value="MFS"/>
</dbReference>
<dbReference type="AlphaFoldDB" id="A0A177TSP1"/>
<feature type="transmembrane region" description="Helical" evidence="6">
    <location>
        <begin position="20"/>
        <end position="42"/>
    </location>
</feature>
<dbReference type="InterPro" id="IPR020846">
    <property type="entry name" value="MFS_dom"/>
</dbReference>
<feature type="transmembrane region" description="Helical" evidence="6">
    <location>
        <begin position="504"/>
        <end position="525"/>
    </location>
</feature>
<feature type="transmembrane region" description="Helical" evidence="6">
    <location>
        <begin position="457"/>
        <end position="483"/>
    </location>
</feature>
<dbReference type="PANTHER" id="PTHR42718">
    <property type="entry name" value="MAJOR FACILITATOR SUPERFAMILY MULTIDRUG TRANSPORTER MFSC"/>
    <property type="match status" value="1"/>
</dbReference>
<evidence type="ECO:0000256" key="3">
    <source>
        <dbReference type="ARBA" id="ARBA00022989"/>
    </source>
</evidence>
<keyword evidence="9" id="KW-1185">Reference proteome</keyword>
<evidence type="ECO:0000313" key="8">
    <source>
        <dbReference type="EMBL" id="KAE8257447.1"/>
    </source>
</evidence>
<feature type="transmembrane region" description="Helical" evidence="6">
    <location>
        <begin position="115"/>
        <end position="140"/>
    </location>
</feature>
<comment type="subcellular location">
    <subcellularLocation>
        <location evidence="1">Membrane</location>
        <topology evidence="1">Multi-pass membrane protein</topology>
    </subcellularLocation>
</comment>
<dbReference type="Proteomes" id="UP000077521">
    <property type="component" value="Unassembled WGS sequence"/>
</dbReference>
<evidence type="ECO:0000313" key="9">
    <source>
        <dbReference type="Proteomes" id="UP000077521"/>
    </source>
</evidence>
<keyword evidence="2 6" id="KW-0812">Transmembrane</keyword>
<feature type="transmembrane region" description="Helical" evidence="6">
    <location>
        <begin position="545"/>
        <end position="565"/>
    </location>
</feature>
<reference evidence="8" key="2">
    <citation type="journal article" date="2019" name="IMA Fungus">
        <title>Genome sequencing and comparison of five Tilletia species to identify candidate genes for the detection of regulated species infecting wheat.</title>
        <authorList>
            <person name="Nguyen H.D.T."/>
            <person name="Sultana T."/>
            <person name="Kesanakurti P."/>
            <person name="Hambleton S."/>
        </authorList>
    </citation>
    <scope>NUCLEOTIDE SEQUENCE</scope>
    <source>
        <strain evidence="8">DAOMC 236416</strain>
    </source>
</reference>
<feature type="region of interest" description="Disordered" evidence="5">
    <location>
        <begin position="219"/>
        <end position="247"/>
    </location>
</feature>
<proteinExistence type="predicted"/>
<dbReference type="PROSITE" id="PS50850">
    <property type="entry name" value="MFS"/>
    <property type="match status" value="1"/>
</dbReference>
<comment type="caution">
    <text evidence="8">The sequence shown here is derived from an EMBL/GenBank/DDBJ whole genome shotgun (WGS) entry which is preliminary data.</text>
</comment>